<dbReference type="Proteomes" id="UP000789920">
    <property type="component" value="Unassembled WGS sequence"/>
</dbReference>
<evidence type="ECO:0000313" key="1">
    <source>
        <dbReference type="EMBL" id="CAG8759774.1"/>
    </source>
</evidence>
<protein>
    <submittedName>
        <fullName evidence="1">32301_t:CDS:1</fullName>
    </submittedName>
</protein>
<feature type="non-terminal residue" evidence="1">
    <location>
        <position position="1"/>
    </location>
</feature>
<comment type="caution">
    <text evidence="1">The sequence shown here is derived from an EMBL/GenBank/DDBJ whole genome shotgun (WGS) entry which is preliminary data.</text>
</comment>
<organism evidence="1 2">
    <name type="scientific">Racocetra persica</name>
    <dbReference type="NCBI Taxonomy" id="160502"/>
    <lineage>
        <taxon>Eukaryota</taxon>
        <taxon>Fungi</taxon>
        <taxon>Fungi incertae sedis</taxon>
        <taxon>Mucoromycota</taxon>
        <taxon>Glomeromycotina</taxon>
        <taxon>Glomeromycetes</taxon>
        <taxon>Diversisporales</taxon>
        <taxon>Gigasporaceae</taxon>
        <taxon>Racocetra</taxon>
    </lineage>
</organism>
<gene>
    <name evidence="1" type="ORF">RPERSI_LOCUS15104</name>
</gene>
<feature type="non-terminal residue" evidence="1">
    <location>
        <position position="394"/>
    </location>
</feature>
<dbReference type="EMBL" id="CAJVQC010035738">
    <property type="protein sequence ID" value="CAG8759774.1"/>
    <property type="molecule type" value="Genomic_DNA"/>
</dbReference>
<sequence>FVGLSWVKSALNEGLFHLFDNSNFSDVISTCVNVNATLKSAHCETKNAKVMLKIIEANNFFSQNDIEIVVNELKIHCKVGSRNSNHPNICQIFGISEGNGTFMMVLQYANSGSLQDYLQSKMHDSIFEISWCDLVRIAKGIASGLEWLHCNEIVHRNLTTLDTLLNITSVKFVKNITTNNSHLNDYNVNNMNNGNNHRNVDNVMTVENINQHQTRGVWTMLNINKRKEFFDLPDECILEIFTYLNNVKDLYSCLFINKFLHQIAMSMLWRNPFVNNPKSRDSIILTYLNELNIEEQKTIIPLRINFPFIKSHSSKYAPYLETLDIHSLHIACLKWLAGAGYFCQCGELRIVQAVVSAIVQMIMRTNGNLKIMNMKVAEGEPDCTSASIFSSSQP</sequence>
<keyword evidence="2" id="KW-1185">Reference proteome</keyword>
<name>A0ACA9QP64_9GLOM</name>
<proteinExistence type="predicted"/>
<evidence type="ECO:0000313" key="2">
    <source>
        <dbReference type="Proteomes" id="UP000789920"/>
    </source>
</evidence>
<accession>A0ACA9QP64</accession>
<reference evidence="1" key="1">
    <citation type="submission" date="2021-06" db="EMBL/GenBank/DDBJ databases">
        <authorList>
            <person name="Kallberg Y."/>
            <person name="Tangrot J."/>
            <person name="Rosling A."/>
        </authorList>
    </citation>
    <scope>NUCLEOTIDE SEQUENCE</scope>
    <source>
        <strain evidence="1">MA461A</strain>
    </source>
</reference>